<dbReference type="InParanoid" id="D8M1K5"/>
<dbReference type="Gene3D" id="1.10.472.80">
    <property type="entry name" value="Ypt/Rab-GAP domain of gyp1p, domain 3"/>
    <property type="match status" value="1"/>
</dbReference>
<dbReference type="Pfam" id="PF00566">
    <property type="entry name" value="RabGAP-TBC"/>
    <property type="match status" value="1"/>
</dbReference>
<dbReference type="EMBL" id="FN668645">
    <property type="protein sequence ID" value="CBK21944.2"/>
    <property type="molecule type" value="Genomic_DNA"/>
</dbReference>
<dbReference type="InterPro" id="IPR050302">
    <property type="entry name" value="Rab_GAP_TBC_domain"/>
</dbReference>
<dbReference type="GO" id="GO:0031267">
    <property type="term" value="F:small GTPase binding"/>
    <property type="evidence" value="ECO:0007669"/>
    <property type="project" value="TreeGrafter"/>
</dbReference>
<dbReference type="PROSITE" id="PS50086">
    <property type="entry name" value="TBC_RABGAP"/>
    <property type="match status" value="1"/>
</dbReference>
<reference evidence="4" key="1">
    <citation type="submission" date="2010-02" db="EMBL/GenBank/DDBJ databases">
        <title>Sequencing and annotation of the Blastocystis hominis genome.</title>
        <authorList>
            <person name="Wincker P."/>
        </authorList>
    </citation>
    <scope>NUCLEOTIDE SEQUENCE</scope>
    <source>
        <strain evidence="4">Singapore isolate B</strain>
    </source>
</reference>
<evidence type="ECO:0000259" key="3">
    <source>
        <dbReference type="PROSITE" id="PS50086"/>
    </source>
</evidence>
<dbReference type="AlphaFoldDB" id="D8M1K5"/>
<dbReference type="SUPFAM" id="SSF47923">
    <property type="entry name" value="Ypt/Rab-GAP domain of gyp1p"/>
    <property type="match status" value="1"/>
</dbReference>
<feature type="coiled-coil region" evidence="1">
    <location>
        <begin position="196"/>
        <end position="247"/>
    </location>
</feature>
<evidence type="ECO:0000313" key="5">
    <source>
        <dbReference type="Proteomes" id="UP000008312"/>
    </source>
</evidence>
<keyword evidence="5" id="KW-1185">Reference proteome</keyword>
<dbReference type="GeneID" id="24919241"/>
<sequence length="326" mass="38979">MNDRESQITIEKRAFAIVVNLIRLLHMEELWSRGIPGLKRFVFILQKYMKLYCPQLLSYFEEIGYDVSIIVSKWFITLFAYTLPFPLLYRLWGFILLQHWPGMMVVSIGLLRYFEASILSKDIVQFSIMMKDVRTRWLQTAEDQSRLFAIMKELGDINKRTFQAFEDEYQREVANRGDLDMNYVPVLDKQEIMRRRQQITRGIDVIRAKLEELSEQEYSIKMEFQKYRDLVALYSEEEQELREFKQSLLNQVESLLYLDQHSLFDTEVSEEQMARISFQRQQDVNVLCGKIKQVTKQEKEKTRVKEEARAEWENVKKSTEKGGNKR</sequence>
<dbReference type="InterPro" id="IPR035969">
    <property type="entry name" value="Rab-GAP_TBC_sf"/>
</dbReference>
<evidence type="ECO:0000256" key="2">
    <source>
        <dbReference type="SAM" id="MobiDB-lite"/>
    </source>
</evidence>
<organism evidence="4">
    <name type="scientific">Blastocystis hominis</name>
    <dbReference type="NCBI Taxonomy" id="12968"/>
    <lineage>
        <taxon>Eukaryota</taxon>
        <taxon>Sar</taxon>
        <taxon>Stramenopiles</taxon>
        <taxon>Bigyra</taxon>
        <taxon>Opalozoa</taxon>
        <taxon>Opalinata</taxon>
        <taxon>Blastocystidae</taxon>
        <taxon>Blastocystis</taxon>
    </lineage>
</organism>
<evidence type="ECO:0000256" key="1">
    <source>
        <dbReference type="SAM" id="Coils"/>
    </source>
</evidence>
<dbReference type="RefSeq" id="XP_012895992.1">
    <property type="nucleotide sequence ID" value="XM_013040538.1"/>
</dbReference>
<feature type="domain" description="Rab-GAP TBC" evidence="3">
    <location>
        <begin position="1"/>
        <end position="99"/>
    </location>
</feature>
<feature type="region of interest" description="Disordered" evidence="2">
    <location>
        <begin position="299"/>
        <end position="326"/>
    </location>
</feature>
<gene>
    <name evidence="4" type="ORF">GSBLH_T00002029001</name>
</gene>
<name>D8M1K5_BLAHO</name>
<evidence type="ECO:0000313" key="4">
    <source>
        <dbReference type="EMBL" id="CBK21944.2"/>
    </source>
</evidence>
<dbReference type="GO" id="GO:0005096">
    <property type="term" value="F:GTPase activator activity"/>
    <property type="evidence" value="ECO:0007669"/>
    <property type="project" value="TreeGrafter"/>
</dbReference>
<accession>D8M1K5</accession>
<dbReference type="PANTHER" id="PTHR47219">
    <property type="entry name" value="RAB GTPASE-ACTIVATING PROTEIN 1-LIKE"/>
    <property type="match status" value="1"/>
</dbReference>
<proteinExistence type="predicted"/>
<dbReference type="InterPro" id="IPR000195">
    <property type="entry name" value="Rab-GAP-TBC_dom"/>
</dbReference>
<dbReference type="Proteomes" id="UP000008312">
    <property type="component" value="Unassembled WGS sequence"/>
</dbReference>
<dbReference type="PANTHER" id="PTHR47219:SF9">
    <property type="entry name" value="GTPASE ACTIVATING PROTEIN AND CENTROSOME-ASSOCIATED, ISOFORM B"/>
    <property type="match status" value="1"/>
</dbReference>
<dbReference type="OrthoDB" id="159449at2759"/>
<protein>
    <recommendedName>
        <fullName evidence="3">Rab-GAP TBC domain-containing protein</fullName>
    </recommendedName>
</protein>
<keyword evidence="1" id="KW-0175">Coiled coil</keyword>